<organism evidence="2 3">
    <name type="scientific">Corynebacterium appendicis CIP 107643</name>
    <dbReference type="NCBI Taxonomy" id="1161099"/>
    <lineage>
        <taxon>Bacteria</taxon>
        <taxon>Bacillati</taxon>
        <taxon>Actinomycetota</taxon>
        <taxon>Actinomycetes</taxon>
        <taxon>Mycobacteriales</taxon>
        <taxon>Corynebacteriaceae</taxon>
        <taxon>Corynebacterium</taxon>
    </lineage>
</organism>
<evidence type="ECO:0000313" key="3">
    <source>
        <dbReference type="Proteomes" id="UP000186292"/>
    </source>
</evidence>
<keyword evidence="3" id="KW-1185">Reference proteome</keyword>
<keyword evidence="1" id="KW-0812">Transmembrane</keyword>
<dbReference type="EMBL" id="FTOF01000006">
    <property type="protein sequence ID" value="SIS47382.1"/>
    <property type="molecule type" value="Genomic_DNA"/>
</dbReference>
<protein>
    <submittedName>
        <fullName evidence="2">Uncharacterized protein</fullName>
    </submittedName>
</protein>
<evidence type="ECO:0000256" key="1">
    <source>
        <dbReference type="SAM" id="Phobius"/>
    </source>
</evidence>
<sequence>MDTFPKSRMGLLLVLAASILYLAVAASEEVKITALRLAPVLLFVAGMSVTVNLAARGRTGCSGGRSRGRRFLSGLPFRPVRTGVAGFGEHCAHLPAPEEIPHRAVAASAGASVATAVLGGQHGSGGTSPCFREAGRIAARLSHRIAARLSHLSRGTRTCSQRHSLSVSALYSFSPAAVSASKWAPPPLPR</sequence>
<proteinExistence type="predicted"/>
<gene>
    <name evidence="2" type="ORF">SAMN05444817_10628</name>
</gene>
<keyword evidence="1" id="KW-1133">Transmembrane helix</keyword>
<feature type="transmembrane region" description="Helical" evidence="1">
    <location>
        <begin position="37"/>
        <end position="55"/>
    </location>
</feature>
<accession>A0A1N7JDB9</accession>
<dbReference type="STRING" id="1161099.SAMN05444817_10628"/>
<keyword evidence="1" id="KW-0472">Membrane</keyword>
<reference evidence="3" key="1">
    <citation type="submission" date="2017-01" db="EMBL/GenBank/DDBJ databases">
        <authorList>
            <person name="Varghese N."/>
            <person name="Submissions S."/>
        </authorList>
    </citation>
    <scope>NUCLEOTIDE SEQUENCE [LARGE SCALE GENOMIC DNA]</scope>
    <source>
        <strain evidence="3">DSM 44531</strain>
    </source>
</reference>
<name>A0A1N7JDB9_9CORY</name>
<evidence type="ECO:0000313" key="2">
    <source>
        <dbReference type="EMBL" id="SIS47382.1"/>
    </source>
</evidence>
<dbReference type="Proteomes" id="UP000186292">
    <property type="component" value="Unassembled WGS sequence"/>
</dbReference>
<dbReference type="AlphaFoldDB" id="A0A1N7JDB9"/>